<comment type="caution">
    <text evidence="4">The sequence shown here is derived from an EMBL/GenBank/DDBJ whole genome shotgun (WGS) entry which is preliminary data.</text>
</comment>
<keyword evidence="5" id="KW-1185">Reference proteome</keyword>
<protein>
    <submittedName>
        <fullName evidence="4">Shikimate dehydrogenase</fullName>
    </submittedName>
</protein>
<dbReference type="SMART" id="SM00822">
    <property type="entry name" value="PKS_KR"/>
    <property type="match status" value="1"/>
</dbReference>
<sequence>MSDKDEMGGVVVTGAARGIGFEIARRAAAAGYGVVIADLDDVAGEGAAKALTAEGGRAIFCKTDVTDRAATRAAIAACEAEFGFLHAIVNNAGFNRPQPFLETTEENWTQVMTVNGMGVMIGIQEAAKAMIAAKRKGKIINTASMAGRAGFGDFAPYCASKAAVISLTQAAARTLAPHGITANAFAPGVVETDLWTVLDKDLMEMGVSSEPGEALRNFAAGIPLGRTSTPADVAGTVAFLLSPDSDYMTGQCLQIDGGMIMQ</sequence>
<accession>A0ABX3MSG4</accession>
<gene>
    <name evidence="4" type="ORF">BMI91_18395</name>
</gene>
<name>A0ABX3MSG4_9RHOB</name>
<dbReference type="PRINTS" id="PR00080">
    <property type="entry name" value="SDRFAMILY"/>
</dbReference>
<feature type="domain" description="Ketoreductase" evidence="3">
    <location>
        <begin position="8"/>
        <end position="188"/>
    </location>
</feature>
<organism evidence="4 5">
    <name type="scientific">Thioclava sediminum</name>
    <dbReference type="NCBI Taxonomy" id="1915319"/>
    <lineage>
        <taxon>Bacteria</taxon>
        <taxon>Pseudomonadati</taxon>
        <taxon>Pseudomonadota</taxon>
        <taxon>Alphaproteobacteria</taxon>
        <taxon>Rhodobacterales</taxon>
        <taxon>Paracoccaceae</taxon>
        <taxon>Thioclava</taxon>
    </lineage>
</organism>
<dbReference type="Proteomes" id="UP000190787">
    <property type="component" value="Unassembled WGS sequence"/>
</dbReference>
<evidence type="ECO:0000256" key="1">
    <source>
        <dbReference type="ARBA" id="ARBA00006484"/>
    </source>
</evidence>
<dbReference type="SUPFAM" id="SSF51735">
    <property type="entry name" value="NAD(P)-binding Rossmann-fold domains"/>
    <property type="match status" value="1"/>
</dbReference>
<dbReference type="Gene3D" id="3.40.50.720">
    <property type="entry name" value="NAD(P)-binding Rossmann-like Domain"/>
    <property type="match status" value="1"/>
</dbReference>
<dbReference type="RefSeq" id="WP_078606170.1">
    <property type="nucleotide sequence ID" value="NZ_MPZV01000005.1"/>
</dbReference>
<evidence type="ECO:0000313" key="5">
    <source>
        <dbReference type="Proteomes" id="UP000190787"/>
    </source>
</evidence>
<dbReference type="PRINTS" id="PR00081">
    <property type="entry name" value="GDHRDH"/>
</dbReference>
<dbReference type="Pfam" id="PF13561">
    <property type="entry name" value="adh_short_C2"/>
    <property type="match status" value="1"/>
</dbReference>
<dbReference type="InterPro" id="IPR036291">
    <property type="entry name" value="NAD(P)-bd_dom_sf"/>
</dbReference>
<dbReference type="EMBL" id="MPZV01000005">
    <property type="protein sequence ID" value="OOY22627.1"/>
    <property type="molecule type" value="Genomic_DNA"/>
</dbReference>
<evidence type="ECO:0000259" key="3">
    <source>
        <dbReference type="SMART" id="SM00822"/>
    </source>
</evidence>
<keyword evidence="2" id="KW-0560">Oxidoreductase</keyword>
<dbReference type="PANTHER" id="PTHR42760">
    <property type="entry name" value="SHORT-CHAIN DEHYDROGENASES/REDUCTASES FAMILY MEMBER"/>
    <property type="match status" value="1"/>
</dbReference>
<comment type="similarity">
    <text evidence="1">Belongs to the short-chain dehydrogenases/reductases (SDR) family.</text>
</comment>
<proteinExistence type="inferred from homology"/>
<dbReference type="InterPro" id="IPR020904">
    <property type="entry name" value="Sc_DH/Rdtase_CS"/>
</dbReference>
<dbReference type="NCBIfam" id="NF005559">
    <property type="entry name" value="PRK07231.1"/>
    <property type="match status" value="1"/>
</dbReference>
<dbReference type="PANTHER" id="PTHR42760:SF133">
    <property type="entry name" value="3-OXOACYL-[ACYL-CARRIER-PROTEIN] REDUCTASE"/>
    <property type="match status" value="1"/>
</dbReference>
<dbReference type="InterPro" id="IPR002347">
    <property type="entry name" value="SDR_fam"/>
</dbReference>
<evidence type="ECO:0000313" key="4">
    <source>
        <dbReference type="EMBL" id="OOY22627.1"/>
    </source>
</evidence>
<dbReference type="InterPro" id="IPR057326">
    <property type="entry name" value="KR_dom"/>
</dbReference>
<dbReference type="PROSITE" id="PS00061">
    <property type="entry name" value="ADH_SHORT"/>
    <property type="match status" value="1"/>
</dbReference>
<reference evidence="4 5" key="1">
    <citation type="submission" date="2016-11" db="EMBL/GenBank/DDBJ databases">
        <title>A multilocus sequence analysis scheme for characterization of bacteria in the genus Thioclava.</title>
        <authorList>
            <person name="Liu Y."/>
            <person name="Shao Z."/>
        </authorList>
    </citation>
    <scope>NUCLEOTIDE SEQUENCE [LARGE SCALE GENOMIC DNA]</scope>
    <source>
        <strain evidence="4 5">TAW-CT134</strain>
    </source>
</reference>
<evidence type="ECO:0000256" key="2">
    <source>
        <dbReference type="ARBA" id="ARBA00023002"/>
    </source>
</evidence>